<evidence type="ECO:0000256" key="1">
    <source>
        <dbReference type="SAM" id="Phobius"/>
    </source>
</evidence>
<evidence type="ECO:0000313" key="3">
    <source>
        <dbReference type="EMBL" id="KFG26061.1"/>
    </source>
</evidence>
<proteinExistence type="predicted"/>
<dbReference type="Proteomes" id="UP000005622">
    <property type="component" value="Unassembled WGS sequence"/>
</dbReference>
<dbReference type="EMBL" id="JH604634">
    <property type="protein sequence ID" value="EHY66279.1"/>
    <property type="molecule type" value="Genomic_DNA"/>
</dbReference>
<dbReference type="AlphaFoldDB" id="H8ZBM6"/>
<name>H8ZBM6_NEMA1</name>
<feature type="transmembrane region" description="Helical" evidence="1">
    <location>
        <begin position="21"/>
        <end position="42"/>
    </location>
</feature>
<keyword evidence="4" id="KW-1185">Reference proteome</keyword>
<accession>A0A086J1P3</accession>
<evidence type="ECO:0000313" key="4">
    <source>
        <dbReference type="Proteomes" id="UP000054524"/>
    </source>
</evidence>
<dbReference type="HOGENOM" id="CLU_3087769_0_0_1"/>
<gene>
    <name evidence="2" type="ORF">NERG_00975</name>
    <name evidence="3" type="ORF">NESG_01174</name>
</gene>
<reference evidence="3 4" key="3">
    <citation type="journal article" date="2014" name="Genome Announc.">
        <title>Genome Sequence of the Microsporidian Species Nematocida sp1 Strain ERTm6 (ATCC PRA-372).</title>
        <authorList>
            <person name="Bakowski M.A."/>
            <person name="Priest M."/>
            <person name="Young S."/>
            <person name="Cuomo C.A."/>
            <person name="Troemel E.R."/>
        </authorList>
    </citation>
    <scope>NUCLEOTIDE SEQUENCE [LARGE SCALE GENOMIC DNA]</scope>
    <source>
        <strain evidence="3 4">ERTm6</strain>
    </source>
</reference>
<protein>
    <submittedName>
        <fullName evidence="2">Uncharacterized protein</fullName>
    </submittedName>
</protein>
<reference evidence="2" key="1">
    <citation type="submission" date="2011-03" db="EMBL/GenBank/DDBJ databases">
        <title>The Genome Sequence of Nematocida sp1 strain ERTm2.</title>
        <authorList>
            <consortium name="The Broad Institute Genome Sequencing Platform"/>
            <consortium name="The Broad Institute Genome Sequencing Center for Infectious Disease"/>
            <person name="Cuomo C."/>
            <person name="Troemel E."/>
            <person name="Young S.K."/>
            <person name="Zeng Q."/>
            <person name="Gargeya S."/>
            <person name="Fitzgerald M."/>
            <person name="Haas B."/>
            <person name="Abouelleil A."/>
            <person name="Alvarado L."/>
            <person name="Arachchi H.M."/>
            <person name="Berlin A."/>
            <person name="Brown A."/>
            <person name="Chapman S.B."/>
            <person name="Chen Z."/>
            <person name="Dunbar C."/>
            <person name="Freedman E."/>
            <person name="Gearin G."/>
            <person name="Gellesch M."/>
            <person name="Goldberg J."/>
            <person name="Griggs A."/>
            <person name="Gujja S."/>
            <person name="Heilman E.R."/>
            <person name="Heiman D."/>
            <person name="Howarth C."/>
            <person name="Larson L."/>
            <person name="Lui A."/>
            <person name="MacDonald P.J.P."/>
            <person name="Mehta T."/>
            <person name="Montmayeur A."/>
            <person name="Murphy C."/>
            <person name="Neiman D."/>
            <person name="Pearson M."/>
            <person name="Priest M."/>
            <person name="Roberts A."/>
            <person name="Saif S."/>
            <person name="Shea T."/>
            <person name="Shenoy N."/>
            <person name="Sisk P."/>
            <person name="Stolte C."/>
            <person name="Sykes S."/>
            <person name="White J."/>
            <person name="Yandava C."/>
            <person name="Wortman J."/>
            <person name="Nusbaum C."/>
            <person name="Birren B."/>
        </authorList>
    </citation>
    <scope>NUCLEOTIDE SEQUENCE</scope>
    <source>
        <strain evidence="2">ERTm2</strain>
    </source>
</reference>
<accession>H8ZBM6</accession>
<evidence type="ECO:0000313" key="2">
    <source>
        <dbReference type="EMBL" id="EHY66279.1"/>
    </source>
</evidence>
<keyword evidence="1" id="KW-0812">Transmembrane</keyword>
<sequence>MQAEMEKTEQEENGFVEITDNLKIIVGVTLLFILNYMFALYVELKPYQAAPL</sequence>
<keyword evidence="1" id="KW-0472">Membrane</keyword>
<organism evidence="2">
    <name type="scientific">Nematocida ausubeli (strain ATCC PRA-371 / ERTm2)</name>
    <name type="common">Nematode killer fungus</name>
    <dbReference type="NCBI Taxonomy" id="1913371"/>
    <lineage>
        <taxon>Eukaryota</taxon>
        <taxon>Fungi</taxon>
        <taxon>Fungi incertae sedis</taxon>
        <taxon>Microsporidia</taxon>
        <taxon>Nematocida</taxon>
    </lineage>
</organism>
<dbReference type="Proteomes" id="UP000054524">
    <property type="component" value="Unassembled WGS sequence"/>
</dbReference>
<reference evidence="3" key="2">
    <citation type="submission" date="2012-10" db="EMBL/GenBank/DDBJ databases">
        <authorList>
            <consortium name="The Broad Institute Genome Sequencing Platform"/>
            <consortium name="The Broad Institute Genome Sequencing Center for Infectious Disease"/>
            <person name="Cuomo C."/>
            <person name="Troemel E."/>
            <person name="Walker B."/>
            <person name="Young S.K."/>
            <person name="Zeng Q."/>
            <person name="Gargeya S."/>
            <person name="Fitzgerald M."/>
            <person name="Haas B."/>
            <person name="Abouelleil A."/>
            <person name="Alvarado L."/>
            <person name="Arachchi H.M."/>
            <person name="Berlin A.M."/>
            <person name="Chapman S.B."/>
            <person name="Goldberg J."/>
            <person name="Griggs A."/>
            <person name="Gujja S."/>
            <person name="Hansen M."/>
            <person name="Howarth C."/>
            <person name="Imamovic A."/>
            <person name="Larimer J."/>
            <person name="McCowan C."/>
            <person name="Murphy C."/>
            <person name="Neiman D."/>
            <person name="Pearson M."/>
            <person name="Priest M."/>
            <person name="Roberts A."/>
            <person name="Saif S."/>
            <person name="Shea T."/>
            <person name="Sisk P."/>
            <person name="Sykes S."/>
            <person name="Wortman J."/>
            <person name="Nusbaum C."/>
            <person name="Birren B."/>
        </authorList>
    </citation>
    <scope>NUCLEOTIDE SEQUENCE</scope>
    <source>
        <strain evidence="3">ERTm6</strain>
    </source>
</reference>
<keyword evidence="1" id="KW-1133">Transmembrane helix</keyword>
<dbReference type="EMBL" id="AKIJ01000003">
    <property type="protein sequence ID" value="KFG26061.1"/>
    <property type="molecule type" value="Genomic_DNA"/>
</dbReference>